<dbReference type="OrthoDB" id="6343797at2759"/>
<gene>
    <name evidence="1" type="ORF">Ocin01_15418</name>
</gene>
<dbReference type="PANTHER" id="PTHR46585">
    <property type="entry name" value="INTEGRASE CORE DOMAIN CONTAINING PROTEIN"/>
    <property type="match status" value="1"/>
</dbReference>
<dbReference type="STRING" id="48709.A0A1D2ME99"/>
<dbReference type="Gene3D" id="3.30.420.10">
    <property type="entry name" value="Ribonuclease H-like superfamily/Ribonuclease H"/>
    <property type="match status" value="1"/>
</dbReference>
<sequence>MYHTYTKRKAILVERYNKVLRARLYAIMFHTHSKVWYSHLKSVLESYNATPSSRYKIAPNDINKDNQFEILKEVYKEMAAAKKSQKPSKLQPGMSVRVSREKFLFEKAATYNWTTEIFTISKVEETVPWTYRLVDLKGEEILGSFYKEQLLRVHPASQQDD</sequence>
<reference evidence="1 2" key="1">
    <citation type="journal article" date="2016" name="Genome Biol. Evol.">
        <title>Gene Family Evolution Reflects Adaptation to Soil Environmental Stressors in the Genome of the Collembolan Orchesella cincta.</title>
        <authorList>
            <person name="Faddeeva-Vakhrusheva A."/>
            <person name="Derks M.F."/>
            <person name="Anvar S.Y."/>
            <person name="Agamennone V."/>
            <person name="Suring W."/>
            <person name="Smit S."/>
            <person name="van Straalen N.M."/>
            <person name="Roelofs D."/>
        </authorList>
    </citation>
    <scope>NUCLEOTIDE SEQUENCE [LARGE SCALE GENOMIC DNA]</scope>
    <source>
        <tissue evidence="1">Mixed pool</tissue>
    </source>
</reference>
<protein>
    <recommendedName>
        <fullName evidence="3">Integrase catalytic domain-containing protein</fullName>
    </recommendedName>
</protein>
<dbReference type="GO" id="GO:0003676">
    <property type="term" value="F:nucleic acid binding"/>
    <property type="evidence" value="ECO:0007669"/>
    <property type="project" value="InterPro"/>
</dbReference>
<dbReference type="PANTHER" id="PTHR46585:SF4">
    <property type="entry name" value="C3H1-TYPE DOMAIN-CONTAINING PROTEIN"/>
    <property type="match status" value="1"/>
</dbReference>
<accession>A0A1D2ME99</accession>
<organism evidence="1 2">
    <name type="scientific">Orchesella cincta</name>
    <name type="common">Springtail</name>
    <name type="synonym">Podura cincta</name>
    <dbReference type="NCBI Taxonomy" id="48709"/>
    <lineage>
        <taxon>Eukaryota</taxon>
        <taxon>Metazoa</taxon>
        <taxon>Ecdysozoa</taxon>
        <taxon>Arthropoda</taxon>
        <taxon>Hexapoda</taxon>
        <taxon>Collembola</taxon>
        <taxon>Entomobryomorpha</taxon>
        <taxon>Entomobryoidea</taxon>
        <taxon>Orchesellidae</taxon>
        <taxon>Orchesellinae</taxon>
        <taxon>Orchesella</taxon>
    </lineage>
</organism>
<dbReference type="AlphaFoldDB" id="A0A1D2ME99"/>
<proteinExistence type="predicted"/>
<evidence type="ECO:0008006" key="3">
    <source>
        <dbReference type="Google" id="ProtNLM"/>
    </source>
</evidence>
<dbReference type="Proteomes" id="UP000094527">
    <property type="component" value="Unassembled WGS sequence"/>
</dbReference>
<comment type="caution">
    <text evidence="1">The sequence shown here is derived from an EMBL/GenBank/DDBJ whole genome shotgun (WGS) entry which is preliminary data.</text>
</comment>
<name>A0A1D2ME99_ORCCI</name>
<dbReference type="OMA" id="IAPNDIN"/>
<dbReference type="EMBL" id="LJIJ01001616">
    <property type="protein sequence ID" value="ODM91263.1"/>
    <property type="molecule type" value="Genomic_DNA"/>
</dbReference>
<evidence type="ECO:0000313" key="2">
    <source>
        <dbReference type="Proteomes" id="UP000094527"/>
    </source>
</evidence>
<dbReference type="InterPro" id="IPR036397">
    <property type="entry name" value="RNaseH_sf"/>
</dbReference>
<evidence type="ECO:0000313" key="1">
    <source>
        <dbReference type="EMBL" id="ODM91263.1"/>
    </source>
</evidence>
<keyword evidence="2" id="KW-1185">Reference proteome</keyword>